<dbReference type="HOGENOM" id="CLU_1481117_0_0_5"/>
<evidence type="ECO:0000256" key="1">
    <source>
        <dbReference type="SAM" id="MobiDB-lite"/>
    </source>
</evidence>
<evidence type="ECO:0000313" key="2">
    <source>
        <dbReference type="EMBL" id="AJA10256.1"/>
    </source>
</evidence>
<dbReference type="Proteomes" id="UP000030907">
    <property type="component" value="Chromosome"/>
</dbReference>
<sequence>MIQDAPSARSKSGVIPRSTPVAPSIGEQRTAFPILRRSSEGRLLSAARYRNGESFFLGIEKLRFAVPSDLLYQSGIVAQMALSSHLLDVGFDDRWCARNIGLHIGKALAYANATGLNYHSPSLEWLAPVLSPYNVWRNPDLDGSRPPAPELLPDIPPLLRELLDHVRGVTGHPRPRRRKAHG</sequence>
<gene>
    <name evidence="2" type="ORF">SKP52_16920</name>
</gene>
<organism evidence="2 3">
    <name type="scientific">Sphingopyxis fribergensis</name>
    <dbReference type="NCBI Taxonomy" id="1515612"/>
    <lineage>
        <taxon>Bacteria</taxon>
        <taxon>Pseudomonadati</taxon>
        <taxon>Pseudomonadota</taxon>
        <taxon>Alphaproteobacteria</taxon>
        <taxon>Sphingomonadales</taxon>
        <taxon>Sphingomonadaceae</taxon>
        <taxon>Sphingopyxis</taxon>
    </lineage>
</organism>
<dbReference type="STRING" id="1515612.SKP52_16920"/>
<name>A0A0A7PJI9_9SPHN</name>
<dbReference type="OrthoDB" id="7466913at2"/>
<dbReference type="EMBL" id="CP009122">
    <property type="protein sequence ID" value="AJA10256.1"/>
    <property type="molecule type" value="Genomic_DNA"/>
</dbReference>
<feature type="region of interest" description="Disordered" evidence="1">
    <location>
        <begin position="1"/>
        <end position="24"/>
    </location>
</feature>
<proteinExistence type="predicted"/>
<reference evidence="2 3" key="1">
    <citation type="journal article" date="2015" name="Int. J. Syst. Evol. Microbiol.">
        <title>Description of Sphingopyxis fribergensis sp. nov. - a soil bacterium with the ability to degrade styrene and phenylacetic acid.</title>
        <authorList>
            <person name="Oelschlagel M."/>
            <person name="Ruckert C."/>
            <person name="Kalinowski J."/>
            <person name="Schmidt G."/>
            <person name="Schlomann M."/>
            <person name="Tischler D."/>
        </authorList>
    </citation>
    <scope>NUCLEOTIDE SEQUENCE [LARGE SCALE GENOMIC DNA]</scope>
    <source>
        <strain evidence="2 3">Kp5.2</strain>
    </source>
</reference>
<protein>
    <submittedName>
        <fullName evidence="2">Uncharacterized protein</fullName>
    </submittedName>
</protein>
<dbReference type="KEGG" id="sphk:SKP52_16920"/>
<dbReference type="AlphaFoldDB" id="A0A0A7PJI9"/>
<accession>A0A0A7PJI9</accession>
<dbReference type="RefSeq" id="WP_148309170.1">
    <property type="nucleotide sequence ID" value="NZ_CP009122.1"/>
</dbReference>
<evidence type="ECO:0000313" key="3">
    <source>
        <dbReference type="Proteomes" id="UP000030907"/>
    </source>
</evidence>
<keyword evidence="3" id="KW-1185">Reference proteome</keyword>